<protein>
    <submittedName>
        <fullName evidence="2">Uncharacterized protein</fullName>
    </submittedName>
</protein>
<dbReference type="EMBL" id="BRXX01000537">
    <property type="protein sequence ID" value="GMI15956.1"/>
    <property type="molecule type" value="Genomic_DNA"/>
</dbReference>
<evidence type="ECO:0000313" key="3">
    <source>
        <dbReference type="Proteomes" id="UP001165160"/>
    </source>
</evidence>
<accession>A0A9W7FQ18</accession>
<dbReference type="AlphaFoldDB" id="A0A9W7FQ18"/>
<proteinExistence type="predicted"/>
<feature type="region of interest" description="Disordered" evidence="1">
    <location>
        <begin position="63"/>
        <end position="104"/>
    </location>
</feature>
<sequence length="165" mass="18620">MSNDDHALIFIVIVNIVGHREVPVRFTIFIFIAIQTHSHFSQLRLLQQARLRQVLLLPRPSPLNLRREPQVSGRSPSSPSTPVPASRKPSEKVHDGADVGPAQYNIKSTFTVKRNNRKNVMVSTQSRFKEKDNQTPGTSDYYSEYATGVMIQPDVQYFDSGEARG</sequence>
<comment type="caution">
    <text evidence="2">The sequence shown here is derived from an EMBL/GenBank/DDBJ whole genome shotgun (WGS) entry which is preliminary data.</text>
</comment>
<name>A0A9W7FQ18_9STRA</name>
<reference evidence="3" key="1">
    <citation type="journal article" date="2023" name="Commun. Biol.">
        <title>Genome analysis of Parmales, the sister group of diatoms, reveals the evolutionary specialization of diatoms from phago-mixotrophs to photoautotrophs.</title>
        <authorList>
            <person name="Ban H."/>
            <person name="Sato S."/>
            <person name="Yoshikawa S."/>
            <person name="Yamada K."/>
            <person name="Nakamura Y."/>
            <person name="Ichinomiya M."/>
            <person name="Sato N."/>
            <person name="Blanc-Mathieu R."/>
            <person name="Endo H."/>
            <person name="Kuwata A."/>
            <person name="Ogata H."/>
        </authorList>
    </citation>
    <scope>NUCLEOTIDE SEQUENCE [LARGE SCALE GENOMIC DNA]</scope>
    <source>
        <strain evidence="3">NIES 3699</strain>
    </source>
</reference>
<feature type="compositionally biased region" description="Low complexity" evidence="1">
    <location>
        <begin position="63"/>
        <end position="86"/>
    </location>
</feature>
<gene>
    <name evidence="2" type="ORF">TrVE_jg653</name>
</gene>
<evidence type="ECO:0000256" key="1">
    <source>
        <dbReference type="SAM" id="MobiDB-lite"/>
    </source>
</evidence>
<dbReference type="Proteomes" id="UP001165160">
    <property type="component" value="Unassembled WGS sequence"/>
</dbReference>
<keyword evidence="3" id="KW-1185">Reference proteome</keyword>
<organism evidence="2 3">
    <name type="scientific">Triparma verrucosa</name>
    <dbReference type="NCBI Taxonomy" id="1606542"/>
    <lineage>
        <taxon>Eukaryota</taxon>
        <taxon>Sar</taxon>
        <taxon>Stramenopiles</taxon>
        <taxon>Ochrophyta</taxon>
        <taxon>Bolidophyceae</taxon>
        <taxon>Parmales</taxon>
        <taxon>Triparmaceae</taxon>
        <taxon>Triparma</taxon>
    </lineage>
</organism>
<evidence type="ECO:0000313" key="2">
    <source>
        <dbReference type="EMBL" id="GMI15956.1"/>
    </source>
</evidence>
<feature type="compositionally biased region" description="Basic and acidic residues" evidence="1">
    <location>
        <begin position="88"/>
        <end position="97"/>
    </location>
</feature>